<gene>
    <name evidence="3" type="ORF">ACFQJ4_03670</name>
</gene>
<dbReference type="Proteomes" id="UP001596398">
    <property type="component" value="Unassembled WGS sequence"/>
</dbReference>
<dbReference type="Gene3D" id="3.40.50.1820">
    <property type="entry name" value="alpha/beta hydrolase"/>
    <property type="match status" value="1"/>
</dbReference>
<dbReference type="InterPro" id="IPR001375">
    <property type="entry name" value="Peptidase_S9_cat"/>
</dbReference>
<dbReference type="Pfam" id="PF00326">
    <property type="entry name" value="Peptidase_S9"/>
    <property type="match status" value="1"/>
</dbReference>
<organism evidence="3 4">
    <name type="scientific">Halosegnis marinus</name>
    <dbReference type="NCBI Taxonomy" id="3034023"/>
    <lineage>
        <taxon>Archaea</taxon>
        <taxon>Methanobacteriati</taxon>
        <taxon>Methanobacteriota</taxon>
        <taxon>Stenosarchaea group</taxon>
        <taxon>Halobacteria</taxon>
        <taxon>Halobacteriales</taxon>
        <taxon>Natronomonadaceae</taxon>
        <taxon>Halosegnis</taxon>
    </lineage>
</organism>
<comment type="caution">
    <text evidence="3">The sequence shown here is derived from an EMBL/GenBank/DDBJ whole genome shotgun (WGS) entry which is preliminary data.</text>
</comment>
<sequence length="593" mass="65061">MPEPLDLADLVELPDVYNPVLDPAGERVAFYYDETGRVELYVQELGDERERLSEGNVPRNARYPLAWSRDGERIYFHEDEGGDEQNDIHAMTLDGEREPVVVDDGQAVLEDVAPDGSLLFTTTAEGQKNLFRYEDGERTRLTDYDRPVWGAISGPDGRVAYVTNEAEDRTNRDVYVCERDGSDARKLDVGETGGEAHPADWTGDRLLVDDNSAGLGRAGVYDLGSGETTWYGPGEAEEQAVRLTDDGVLALRNRECAVVPVRYDDPDGAGTEFALPEGVASPAGHGTSRVTTADGRLLVAFGTDTDRRAVVAYDAATGDSEAVVAAEYGDVDPDRLADAEYVTFESHDGTEIDGLLYDSGERPSPGIVSVHGGPHAQTLRRFAPFTQYLVSQGYSVFAPNYRGSTGRGREFKNAIHGDWGGAEQGDVAEAGRWLADRDWVDADRVAVTGGSYGGYSAYWQLTNYDLWAAGVAIVGITDLPALYEESMPHFKSVLEQQLGDPEANADLYRERSPITHADGVADPLCMVHGVNDPRCPVSQARRFRDALAERGLREGEDGDFEYHELGEEGHGSTDTDQRLRQYRILADFLDRRL</sequence>
<dbReference type="GO" id="GO:0008233">
    <property type="term" value="F:peptidase activity"/>
    <property type="evidence" value="ECO:0007669"/>
    <property type="project" value="UniProtKB-ARBA"/>
</dbReference>
<dbReference type="PANTHER" id="PTHR42776:SF27">
    <property type="entry name" value="DIPEPTIDYL PEPTIDASE FAMILY MEMBER 6"/>
    <property type="match status" value="1"/>
</dbReference>
<proteinExistence type="predicted"/>
<dbReference type="SUPFAM" id="SSF82171">
    <property type="entry name" value="DPP6 N-terminal domain-like"/>
    <property type="match status" value="1"/>
</dbReference>
<evidence type="ECO:0000256" key="1">
    <source>
        <dbReference type="ARBA" id="ARBA00022801"/>
    </source>
</evidence>
<dbReference type="InterPro" id="IPR029058">
    <property type="entry name" value="AB_hydrolase_fold"/>
</dbReference>
<dbReference type="PANTHER" id="PTHR42776">
    <property type="entry name" value="SERINE PEPTIDASE S9 FAMILY MEMBER"/>
    <property type="match status" value="1"/>
</dbReference>
<name>A0ABD5ZM61_9EURY</name>
<feature type="domain" description="Peptidase S9 prolyl oligopeptidase catalytic" evidence="2">
    <location>
        <begin position="386"/>
        <end position="592"/>
    </location>
</feature>
<evidence type="ECO:0000259" key="2">
    <source>
        <dbReference type="Pfam" id="PF00326"/>
    </source>
</evidence>
<dbReference type="EMBL" id="JBHTAP010000001">
    <property type="protein sequence ID" value="MFC7234410.1"/>
    <property type="molecule type" value="Genomic_DNA"/>
</dbReference>
<dbReference type="GeneID" id="79266078"/>
<accession>A0ABD5ZM61</accession>
<protein>
    <submittedName>
        <fullName evidence="3">Prolyl oligopeptidase family serine peptidase</fullName>
    </submittedName>
</protein>
<evidence type="ECO:0000313" key="3">
    <source>
        <dbReference type="EMBL" id="MFC7234410.1"/>
    </source>
</evidence>
<keyword evidence="1" id="KW-0378">Hydrolase</keyword>
<dbReference type="Gene3D" id="2.120.10.30">
    <property type="entry name" value="TolB, C-terminal domain"/>
    <property type="match status" value="1"/>
</dbReference>
<reference evidence="3 4" key="1">
    <citation type="journal article" date="2019" name="Int. J. Syst. Evol. Microbiol.">
        <title>The Global Catalogue of Microorganisms (GCM) 10K type strain sequencing project: providing services to taxonomists for standard genome sequencing and annotation.</title>
        <authorList>
            <consortium name="The Broad Institute Genomics Platform"/>
            <consortium name="The Broad Institute Genome Sequencing Center for Infectious Disease"/>
            <person name="Wu L."/>
            <person name="Ma J."/>
        </authorList>
    </citation>
    <scope>NUCLEOTIDE SEQUENCE [LARGE SCALE GENOMIC DNA]</scope>
    <source>
        <strain evidence="3 4">DT85</strain>
    </source>
</reference>
<dbReference type="SUPFAM" id="SSF53474">
    <property type="entry name" value="alpha/beta-Hydrolases"/>
    <property type="match status" value="1"/>
</dbReference>
<dbReference type="RefSeq" id="WP_276235417.1">
    <property type="nucleotide sequence ID" value="NZ_CP119802.1"/>
</dbReference>
<keyword evidence="4" id="KW-1185">Reference proteome</keyword>
<evidence type="ECO:0000313" key="4">
    <source>
        <dbReference type="Proteomes" id="UP001596398"/>
    </source>
</evidence>
<dbReference type="InterPro" id="IPR011042">
    <property type="entry name" value="6-blade_b-propeller_TolB-like"/>
</dbReference>
<dbReference type="AlphaFoldDB" id="A0ABD5ZM61"/>